<gene>
    <name evidence="3" type="ORF">NYO98_04325</name>
</gene>
<feature type="compositionally biased region" description="Low complexity" evidence="1">
    <location>
        <begin position="8"/>
        <end position="25"/>
    </location>
</feature>
<accession>A0ABT4C957</accession>
<dbReference type="Proteomes" id="UP001074726">
    <property type="component" value="Unassembled WGS sequence"/>
</dbReference>
<dbReference type="PROSITE" id="PS51186">
    <property type="entry name" value="GNAT"/>
    <property type="match status" value="1"/>
</dbReference>
<evidence type="ECO:0000259" key="2">
    <source>
        <dbReference type="PROSITE" id="PS51186"/>
    </source>
</evidence>
<reference evidence="3" key="1">
    <citation type="submission" date="2022-08" db="EMBL/GenBank/DDBJ databases">
        <title>Genome sequencing of Nocardioides sp. STR2.</title>
        <authorList>
            <person name="So Y."/>
        </authorList>
    </citation>
    <scope>NUCLEOTIDE SEQUENCE</scope>
    <source>
        <strain evidence="3">STR2</strain>
    </source>
</reference>
<dbReference type="RefSeq" id="WP_268110296.1">
    <property type="nucleotide sequence ID" value="NZ_JAPPUX010000001.1"/>
</dbReference>
<dbReference type="Gene3D" id="3.40.630.30">
    <property type="match status" value="1"/>
</dbReference>
<feature type="region of interest" description="Disordered" evidence="1">
    <location>
        <begin position="1"/>
        <end position="25"/>
    </location>
</feature>
<dbReference type="EMBL" id="JAPPUX010000001">
    <property type="protein sequence ID" value="MCY4725496.1"/>
    <property type="molecule type" value="Genomic_DNA"/>
</dbReference>
<comment type="caution">
    <text evidence="3">The sequence shown here is derived from an EMBL/GenBank/DDBJ whole genome shotgun (WGS) entry which is preliminary data.</text>
</comment>
<keyword evidence="4" id="KW-1185">Reference proteome</keyword>
<evidence type="ECO:0000313" key="3">
    <source>
        <dbReference type="EMBL" id="MCY4725496.1"/>
    </source>
</evidence>
<name>A0ABT4C957_9ACTN</name>
<proteinExistence type="predicted"/>
<dbReference type="InterPro" id="IPR016181">
    <property type="entry name" value="Acyl_CoA_acyltransferase"/>
</dbReference>
<evidence type="ECO:0000313" key="4">
    <source>
        <dbReference type="Proteomes" id="UP001074726"/>
    </source>
</evidence>
<dbReference type="Pfam" id="PF00583">
    <property type="entry name" value="Acetyltransf_1"/>
    <property type="match status" value="1"/>
</dbReference>
<evidence type="ECO:0000256" key="1">
    <source>
        <dbReference type="SAM" id="MobiDB-lite"/>
    </source>
</evidence>
<dbReference type="CDD" id="cd04301">
    <property type="entry name" value="NAT_SF"/>
    <property type="match status" value="1"/>
</dbReference>
<dbReference type="InterPro" id="IPR000182">
    <property type="entry name" value="GNAT_dom"/>
</dbReference>
<protein>
    <submittedName>
        <fullName evidence="3">GNAT family N-acetyltransferase</fullName>
    </submittedName>
</protein>
<dbReference type="SUPFAM" id="SSF55729">
    <property type="entry name" value="Acyl-CoA N-acyltransferases (Nat)"/>
    <property type="match status" value="1"/>
</dbReference>
<organism evidence="3 4">
    <name type="scientific">Nocardioides pini</name>
    <dbReference type="NCBI Taxonomy" id="2975053"/>
    <lineage>
        <taxon>Bacteria</taxon>
        <taxon>Bacillati</taxon>
        <taxon>Actinomycetota</taxon>
        <taxon>Actinomycetes</taxon>
        <taxon>Propionibacteriales</taxon>
        <taxon>Nocardioidaceae</taxon>
        <taxon>Nocardioides</taxon>
    </lineage>
</organism>
<sequence>MTCSSTMAATRTTGTGTPAAGAARPAHPIHVHVRVRLGDGGSVLLRPLVGGEVAVLETVFEGLSTRSRQQRFLVPMPRLPSGHRRALADVDGERHVAWVALVDGVPVGLCRYVRTGPGAAELAFEVADAHQGRGIASALVDAVTTVARSRGITWMEATVEPGNLASEAVLARVGIELFLSDGLLEGRGELRPASPSRVNRRAVLALAGQGASSASTAAATSSS</sequence>
<feature type="domain" description="N-acetyltransferase" evidence="2">
    <location>
        <begin position="58"/>
        <end position="194"/>
    </location>
</feature>